<feature type="signal peptide" evidence="5">
    <location>
        <begin position="1"/>
        <end position="21"/>
    </location>
</feature>
<accession>A0ABV6PDH0</accession>
<dbReference type="Proteomes" id="UP001589943">
    <property type="component" value="Unassembled WGS sequence"/>
</dbReference>
<feature type="chain" id="PRO_5045887533" evidence="5">
    <location>
        <begin position="22"/>
        <end position="196"/>
    </location>
</feature>
<evidence type="ECO:0000313" key="8">
    <source>
        <dbReference type="Proteomes" id="UP001589943"/>
    </source>
</evidence>
<evidence type="ECO:0000256" key="3">
    <source>
        <dbReference type="ARBA" id="ARBA00023136"/>
    </source>
</evidence>
<keyword evidence="8" id="KW-1185">Reference proteome</keyword>
<dbReference type="InterPro" id="IPR051692">
    <property type="entry name" value="OMP-like"/>
</dbReference>
<evidence type="ECO:0000256" key="4">
    <source>
        <dbReference type="ARBA" id="ARBA00038306"/>
    </source>
</evidence>
<reference evidence="7 8" key="1">
    <citation type="submission" date="2024-09" db="EMBL/GenBank/DDBJ databases">
        <authorList>
            <person name="Sun Q."/>
            <person name="Mori K."/>
        </authorList>
    </citation>
    <scope>NUCLEOTIDE SEQUENCE [LARGE SCALE GENOMIC DNA]</scope>
    <source>
        <strain evidence="7 8">NCAIM B.02537</strain>
    </source>
</reference>
<gene>
    <name evidence="7" type="ORF">ACFFF7_00445</name>
</gene>
<dbReference type="PANTHER" id="PTHR34001:SF3">
    <property type="entry name" value="BLL7405 PROTEIN"/>
    <property type="match status" value="1"/>
</dbReference>
<protein>
    <submittedName>
        <fullName evidence="7">Outer membrane protein</fullName>
    </submittedName>
</protein>
<evidence type="ECO:0000256" key="2">
    <source>
        <dbReference type="ARBA" id="ARBA00022729"/>
    </source>
</evidence>
<dbReference type="InterPro" id="IPR006315">
    <property type="entry name" value="OM_autotransptr_brl_dom"/>
</dbReference>
<keyword evidence="2 5" id="KW-0732">Signal</keyword>
<dbReference type="SUPFAM" id="SSF56925">
    <property type="entry name" value="OMPA-like"/>
    <property type="match status" value="1"/>
</dbReference>
<evidence type="ECO:0000259" key="6">
    <source>
        <dbReference type="Pfam" id="PF13505"/>
    </source>
</evidence>
<name>A0ABV6PDH0_9SPHN</name>
<dbReference type="InterPro" id="IPR027385">
    <property type="entry name" value="Beta-barrel_OMP"/>
</dbReference>
<feature type="domain" description="Outer membrane protein beta-barrel" evidence="6">
    <location>
        <begin position="9"/>
        <end position="196"/>
    </location>
</feature>
<dbReference type="EMBL" id="JBHLTL010000001">
    <property type="protein sequence ID" value="MFC0587875.1"/>
    <property type="molecule type" value="Genomic_DNA"/>
</dbReference>
<comment type="similarity">
    <text evidence="4">Belongs to the Omp25/RopB family.</text>
</comment>
<evidence type="ECO:0000256" key="5">
    <source>
        <dbReference type="SAM" id="SignalP"/>
    </source>
</evidence>
<dbReference type="InterPro" id="IPR011250">
    <property type="entry name" value="OMP/PagP_B-barrel"/>
</dbReference>
<dbReference type="Pfam" id="PF13505">
    <property type="entry name" value="OMP_b-brl"/>
    <property type="match status" value="1"/>
</dbReference>
<evidence type="ECO:0000313" key="7">
    <source>
        <dbReference type="EMBL" id="MFC0587875.1"/>
    </source>
</evidence>
<dbReference type="RefSeq" id="WP_379479399.1">
    <property type="nucleotide sequence ID" value="NZ_JBHLTL010000001.1"/>
</dbReference>
<dbReference type="PANTHER" id="PTHR34001">
    <property type="entry name" value="BLL7405 PROTEIN"/>
    <property type="match status" value="1"/>
</dbReference>
<dbReference type="Gene3D" id="2.40.160.20">
    <property type="match status" value="1"/>
</dbReference>
<sequence>MKKFLMIGAAFAAFAPAAAMAQDAGSWTGAHADVVGGWDQVKVKDGIAPGVDYSKDGVVYGGGLGYDYDTGSVVLGVDAELTGSTVKDCETITTTTYCLKAGRDIYAGARVGVAVGDARDTLLYFKGGYTNARSTADTTVGTTTTSFSSDEDGYRVGAGIEHKFSDSMSAKVEYRYSDYGDGFHRNQVVAGLGFRF</sequence>
<evidence type="ECO:0000256" key="1">
    <source>
        <dbReference type="ARBA" id="ARBA00004370"/>
    </source>
</evidence>
<dbReference type="NCBIfam" id="TIGR01414">
    <property type="entry name" value="autotrans_barl"/>
    <property type="match status" value="1"/>
</dbReference>
<proteinExistence type="inferred from homology"/>
<keyword evidence="3" id="KW-0472">Membrane</keyword>
<comment type="caution">
    <text evidence="7">The sequence shown here is derived from an EMBL/GenBank/DDBJ whole genome shotgun (WGS) entry which is preliminary data.</text>
</comment>
<organism evidence="7 8">
    <name type="scientific">Novosphingobium aquiterrae</name>
    <dbReference type="NCBI Taxonomy" id="624388"/>
    <lineage>
        <taxon>Bacteria</taxon>
        <taxon>Pseudomonadati</taxon>
        <taxon>Pseudomonadota</taxon>
        <taxon>Alphaproteobacteria</taxon>
        <taxon>Sphingomonadales</taxon>
        <taxon>Sphingomonadaceae</taxon>
        <taxon>Novosphingobium</taxon>
    </lineage>
</organism>
<comment type="subcellular location">
    <subcellularLocation>
        <location evidence="1">Membrane</location>
    </subcellularLocation>
</comment>